<dbReference type="SUPFAM" id="SSF52490">
    <property type="entry name" value="Tubulin nucleotide-binding domain-like"/>
    <property type="match status" value="1"/>
</dbReference>
<sequence>MGNAAWELYLLEHGLTADDHVNPDIARDIHRNDSYETIFTELHNGKFVPRSIFVDLDRSVCNGRVGSWNLG</sequence>
<name>A0ABR4GX25_9EURO</name>
<comment type="caution">
    <text evidence="1">The sequence shown here is derived from an EMBL/GenBank/DDBJ whole genome shotgun (WGS) entry which is preliminary data.</text>
</comment>
<evidence type="ECO:0000313" key="2">
    <source>
        <dbReference type="Proteomes" id="UP001610334"/>
    </source>
</evidence>
<evidence type="ECO:0000313" key="1">
    <source>
        <dbReference type="EMBL" id="KAL2807770.1"/>
    </source>
</evidence>
<proteinExistence type="predicted"/>
<gene>
    <name evidence="1" type="ORF">BJX63DRAFT_436759</name>
</gene>
<organism evidence="1 2">
    <name type="scientific">Aspergillus granulosus</name>
    <dbReference type="NCBI Taxonomy" id="176169"/>
    <lineage>
        <taxon>Eukaryota</taxon>
        <taxon>Fungi</taxon>
        <taxon>Dikarya</taxon>
        <taxon>Ascomycota</taxon>
        <taxon>Pezizomycotina</taxon>
        <taxon>Eurotiomycetes</taxon>
        <taxon>Eurotiomycetidae</taxon>
        <taxon>Eurotiales</taxon>
        <taxon>Aspergillaceae</taxon>
        <taxon>Aspergillus</taxon>
        <taxon>Aspergillus subgen. Nidulantes</taxon>
    </lineage>
</organism>
<dbReference type="Proteomes" id="UP001610334">
    <property type="component" value="Unassembled WGS sequence"/>
</dbReference>
<evidence type="ECO:0008006" key="3">
    <source>
        <dbReference type="Google" id="ProtNLM"/>
    </source>
</evidence>
<dbReference type="InterPro" id="IPR036525">
    <property type="entry name" value="Tubulin/FtsZ_GTPase_sf"/>
</dbReference>
<keyword evidence="2" id="KW-1185">Reference proteome</keyword>
<accession>A0ABR4GX25</accession>
<reference evidence="1 2" key="1">
    <citation type="submission" date="2024-07" db="EMBL/GenBank/DDBJ databases">
        <title>Section-level genome sequencing and comparative genomics of Aspergillus sections Usti and Cavernicolus.</title>
        <authorList>
            <consortium name="Lawrence Berkeley National Laboratory"/>
            <person name="Nybo J.L."/>
            <person name="Vesth T.C."/>
            <person name="Theobald S."/>
            <person name="Frisvad J.C."/>
            <person name="Larsen T.O."/>
            <person name="Kjaerboelling I."/>
            <person name="Rothschild-Mancinelli K."/>
            <person name="Lyhne E.K."/>
            <person name="Kogle M.E."/>
            <person name="Barry K."/>
            <person name="Clum A."/>
            <person name="Na H."/>
            <person name="Ledsgaard L."/>
            <person name="Lin J."/>
            <person name="Lipzen A."/>
            <person name="Kuo A."/>
            <person name="Riley R."/>
            <person name="Mondo S."/>
            <person name="Labutti K."/>
            <person name="Haridas S."/>
            <person name="Pangalinan J."/>
            <person name="Salamov A.A."/>
            <person name="Simmons B.A."/>
            <person name="Magnuson J.K."/>
            <person name="Chen J."/>
            <person name="Drula E."/>
            <person name="Henrissat B."/>
            <person name="Wiebenga A."/>
            <person name="Lubbers R.J."/>
            <person name="Gomes A.C."/>
            <person name="Makela M.R."/>
            <person name="Stajich J."/>
            <person name="Grigoriev I.V."/>
            <person name="Mortensen U.H."/>
            <person name="De Vries R.P."/>
            <person name="Baker S.E."/>
            <person name="Andersen M.R."/>
        </authorList>
    </citation>
    <scope>NUCLEOTIDE SEQUENCE [LARGE SCALE GENOMIC DNA]</scope>
    <source>
        <strain evidence="1 2">CBS 588.65</strain>
    </source>
</reference>
<protein>
    <recommendedName>
        <fullName evidence="3">Tubulin/FtsZ GTPase domain-containing protein</fullName>
    </recommendedName>
</protein>
<dbReference type="EMBL" id="JBFXLT010000131">
    <property type="protein sequence ID" value="KAL2807770.1"/>
    <property type="molecule type" value="Genomic_DNA"/>
</dbReference>
<dbReference type="Gene3D" id="3.40.50.1440">
    <property type="entry name" value="Tubulin/FtsZ, GTPase domain"/>
    <property type="match status" value="1"/>
</dbReference>